<feature type="transmembrane region" description="Helical" evidence="1">
    <location>
        <begin position="223"/>
        <end position="242"/>
    </location>
</feature>
<dbReference type="Pfam" id="PF06912">
    <property type="entry name" value="DUF1275"/>
    <property type="match status" value="1"/>
</dbReference>
<feature type="transmembrane region" description="Helical" evidence="1">
    <location>
        <begin position="20"/>
        <end position="40"/>
    </location>
</feature>
<evidence type="ECO:0000256" key="1">
    <source>
        <dbReference type="SAM" id="Phobius"/>
    </source>
</evidence>
<dbReference type="InterPro" id="IPR010699">
    <property type="entry name" value="DUF1275"/>
</dbReference>
<dbReference type="PANTHER" id="PTHR37314">
    <property type="entry name" value="SLR0142 PROTEIN"/>
    <property type="match status" value="1"/>
</dbReference>
<feature type="transmembrane region" description="Helical" evidence="1">
    <location>
        <begin position="73"/>
        <end position="93"/>
    </location>
</feature>
<accession>A0A5Q0LBD4</accession>
<keyword evidence="1" id="KW-0472">Membrane</keyword>
<gene>
    <name evidence="2" type="ORF">GFH48_14770</name>
</gene>
<keyword evidence="1" id="KW-1133">Transmembrane helix</keyword>
<reference evidence="2 3" key="1">
    <citation type="submission" date="2019-10" db="EMBL/GenBank/DDBJ databases">
        <title>A novel species.</title>
        <authorList>
            <person name="Gao J."/>
        </authorList>
    </citation>
    <scope>NUCLEOTIDE SEQUENCE [LARGE SCALE GENOMIC DNA]</scope>
    <source>
        <strain evidence="2 3">QMT-28</strain>
    </source>
</reference>
<dbReference type="Proteomes" id="UP000326179">
    <property type="component" value="Chromosome"/>
</dbReference>
<organism evidence="2 3">
    <name type="scientific">Streptomyces fagopyri</name>
    <dbReference type="NCBI Taxonomy" id="2662397"/>
    <lineage>
        <taxon>Bacteria</taxon>
        <taxon>Bacillati</taxon>
        <taxon>Actinomycetota</taxon>
        <taxon>Actinomycetes</taxon>
        <taxon>Kitasatosporales</taxon>
        <taxon>Streptomycetaceae</taxon>
        <taxon>Streptomyces</taxon>
    </lineage>
</organism>
<proteinExistence type="predicted"/>
<evidence type="ECO:0000313" key="2">
    <source>
        <dbReference type="EMBL" id="QFZ74350.1"/>
    </source>
</evidence>
<dbReference type="KEGG" id="sfy:GFH48_14770"/>
<dbReference type="AlphaFoldDB" id="A0A5Q0LBD4"/>
<feature type="transmembrane region" description="Helical" evidence="1">
    <location>
        <begin position="105"/>
        <end position="122"/>
    </location>
</feature>
<feature type="transmembrane region" description="Helical" evidence="1">
    <location>
        <begin position="134"/>
        <end position="156"/>
    </location>
</feature>
<keyword evidence="1" id="KW-0812">Transmembrane</keyword>
<dbReference type="PANTHER" id="PTHR37314:SF4">
    <property type="entry name" value="UPF0700 TRANSMEMBRANE PROTEIN YOAK"/>
    <property type="match status" value="1"/>
</dbReference>
<keyword evidence="3" id="KW-1185">Reference proteome</keyword>
<protein>
    <submittedName>
        <fullName evidence="2">DUF1275 domain-containing protein</fullName>
    </submittedName>
</protein>
<feature type="transmembrane region" description="Helical" evidence="1">
    <location>
        <begin position="197"/>
        <end position="217"/>
    </location>
</feature>
<sequence length="253" mass="25824">MSESSTASAPAPVDRTQLRTTVIMTVLTVVAGAIDAITFLTMGRVFAALETGNVLFLTFAVAGSGHVSAVRPTVALVTFAAGVATASFVIRALGARRRRWFRTALAAEGALLAVAGSLALALRGTGSLAHGPDLVVLAVVALAMGVRSAVVLRVAVPGMPTLLLQMSLVQLVADVATAPRVPDGEQGALRRLARTRLTATICGMFVGGTLGTLMAPWGTGRALLVVATIVVVLALSGVHPDLPRHGPPAPRTS</sequence>
<evidence type="ECO:0000313" key="3">
    <source>
        <dbReference type="Proteomes" id="UP000326179"/>
    </source>
</evidence>
<dbReference type="EMBL" id="CP045643">
    <property type="protein sequence ID" value="QFZ74350.1"/>
    <property type="molecule type" value="Genomic_DNA"/>
</dbReference>
<name>A0A5Q0LBD4_9ACTN</name>
<dbReference type="RefSeq" id="WP_153288680.1">
    <property type="nucleotide sequence ID" value="NZ_CP045643.1"/>
</dbReference>